<dbReference type="PROSITE" id="PS00943">
    <property type="entry name" value="UBIA"/>
    <property type="match status" value="1"/>
</dbReference>
<dbReference type="GO" id="GO:0048034">
    <property type="term" value="P:heme O biosynthetic process"/>
    <property type="evidence" value="ECO:0007669"/>
    <property type="project" value="UniProtKB-UniRule"/>
</dbReference>
<gene>
    <name evidence="11" type="primary">cyoE</name>
    <name evidence="10" type="synonym">ctaB</name>
    <name evidence="11" type="ORF">NC661_09590</name>
</gene>
<dbReference type="PANTHER" id="PTHR43448:SF2">
    <property type="entry name" value="PROTOHEME IX FARNESYLTRANSFERASE, MITOCHONDRIAL"/>
    <property type="match status" value="1"/>
</dbReference>
<dbReference type="HAMAP" id="MF_00154">
    <property type="entry name" value="CyoE_CtaB"/>
    <property type="match status" value="1"/>
</dbReference>
<feature type="transmembrane region" description="Helical" evidence="10">
    <location>
        <begin position="107"/>
        <end position="128"/>
    </location>
</feature>
<dbReference type="EC" id="2.5.1.141" evidence="10"/>
<feature type="transmembrane region" description="Helical" evidence="10">
    <location>
        <begin position="134"/>
        <end position="152"/>
    </location>
</feature>
<reference evidence="11" key="1">
    <citation type="submission" date="2022-06" db="EMBL/GenBank/DDBJ databases">
        <title>Aquibacillus sp. a new bacterium isolated from soil saline samples.</title>
        <authorList>
            <person name="Galisteo C."/>
            <person name="De La Haba R."/>
            <person name="Sanchez-Porro C."/>
            <person name="Ventosa A."/>
        </authorList>
    </citation>
    <scope>NUCLEOTIDE SEQUENCE</scope>
    <source>
        <strain evidence="11">JCM 12387</strain>
    </source>
</reference>
<evidence type="ECO:0000256" key="3">
    <source>
        <dbReference type="ARBA" id="ARBA00022475"/>
    </source>
</evidence>
<dbReference type="Gene3D" id="1.10.357.140">
    <property type="entry name" value="UbiA prenyltransferase"/>
    <property type="match status" value="1"/>
</dbReference>
<dbReference type="CDD" id="cd13957">
    <property type="entry name" value="PT_UbiA_Cox10"/>
    <property type="match status" value="1"/>
</dbReference>
<dbReference type="InterPro" id="IPR044878">
    <property type="entry name" value="UbiA_sf"/>
</dbReference>
<keyword evidence="5 10" id="KW-0812">Transmembrane</keyword>
<feature type="transmembrane region" description="Helical" evidence="10">
    <location>
        <begin position="65"/>
        <end position="86"/>
    </location>
</feature>
<evidence type="ECO:0000256" key="10">
    <source>
        <dbReference type="HAMAP-Rule" id="MF_00154"/>
    </source>
</evidence>
<organism evidence="11 12">
    <name type="scientific">Aquibacillus koreensis</name>
    <dbReference type="NCBI Taxonomy" id="279446"/>
    <lineage>
        <taxon>Bacteria</taxon>
        <taxon>Bacillati</taxon>
        <taxon>Bacillota</taxon>
        <taxon>Bacilli</taxon>
        <taxon>Bacillales</taxon>
        <taxon>Bacillaceae</taxon>
        <taxon>Aquibacillus</taxon>
    </lineage>
</organism>
<evidence type="ECO:0000256" key="1">
    <source>
        <dbReference type="ARBA" id="ARBA00004651"/>
    </source>
</evidence>
<name>A0A9X3WNT2_9BACI</name>
<dbReference type="GO" id="GO:0005886">
    <property type="term" value="C:plasma membrane"/>
    <property type="evidence" value="ECO:0007669"/>
    <property type="project" value="UniProtKB-SubCell"/>
</dbReference>
<evidence type="ECO:0000256" key="4">
    <source>
        <dbReference type="ARBA" id="ARBA00022679"/>
    </source>
</evidence>
<dbReference type="Proteomes" id="UP001145072">
    <property type="component" value="Unassembled WGS sequence"/>
</dbReference>
<dbReference type="InterPro" id="IPR000537">
    <property type="entry name" value="UbiA_prenyltransferase"/>
</dbReference>
<keyword evidence="7 10" id="KW-0350">Heme biosynthesis</keyword>
<evidence type="ECO:0000313" key="12">
    <source>
        <dbReference type="Proteomes" id="UP001145072"/>
    </source>
</evidence>
<dbReference type="NCBIfam" id="TIGR01473">
    <property type="entry name" value="cyoE_ctaB"/>
    <property type="match status" value="1"/>
</dbReference>
<evidence type="ECO:0000256" key="5">
    <source>
        <dbReference type="ARBA" id="ARBA00022692"/>
    </source>
</evidence>
<evidence type="ECO:0000256" key="9">
    <source>
        <dbReference type="ARBA" id="ARBA00047690"/>
    </source>
</evidence>
<keyword evidence="12" id="KW-1185">Reference proteome</keyword>
<dbReference type="GO" id="GO:0008495">
    <property type="term" value="F:protoheme IX farnesyltransferase activity"/>
    <property type="evidence" value="ECO:0007669"/>
    <property type="project" value="UniProtKB-UniRule"/>
</dbReference>
<feature type="transmembrane region" description="Helical" evidence="10">
    <location>
        <begin position="29"/>
        <end position="53"/>
    </location>
</feature>
<evidence type="ECO:0000256" key="6">
    <source>
        <dbReference type="ARBA" id="ARBA00022989"/>
    </source>
</evidence>
<protein>
    <recommendedName>
        <fullName evidence="10">Protoheme IX farnesyltransferase</fullName>
        <ecNumber evidence="10">2.5.1.141</ecNumber>
    </recommendedName>
    <alternativeName>
        <fullName evidence="10">Heme B farnesyltransferase</fullName>
    </alternativeName>
    <alternativeName>
        <fullName evidence="10">Heme O synthase</fullName>
    </alternativeName>
</protein>
<sequence>MNKVETTSSKMINKTDSSGRATFWHDIKALIKVGIINSNVMTAFAGFWLALYFTNTSFSAHWDTFFITMAGTALVIAGACVLNNYYDRDIDPLMARTKTRATVTGSIPLSFILVLGIALSISGIILLLLTTVQAAIFGAIGWFAYFVLYTVWSKRRYTINTAIGSLSGAVPPLIGWAAVDPNLHIVAIIMFLTIFIWQTPHFLALAMKKCDDYKAAGIPMLPVVHGFPITKRQMVVYITCLLPLPFLLFSLGNVFIIIATILNVGWLTIGIKGFFVKDDLKWANIMFIYSLFYLTVYFLTMIIVTIPSVVS</sequence>
<dbReference type="FunFam" id="1.10.357.140:FF:000001">
    <property type="entry name" value="Protoheme IX farnesyltransferase"/>
    <property type="match status" value="1"/>
</dbReference>
<proteinExistence type="inferred from homology"/>
<comment type="subcellular location">
    <subcellularLocation>
        <location evidence="1 10">Cell membrane</location>
        <topology evidence="1 10">Multi-pass membrane protein</topology>
    </subcellularLocation>
</comment>
<comment type="similarity">
    <text evidence="10">Belongs to the UbiA prenyltransferase family. Protoheme IX farnesyltransferase subfamily.</text>
</comment>
<evidence type="ECO:0000256" key="2">
    <source>
        <dbReference type="ARBA" id="ARBA00004919"/>
    </source>
</evidence>
<evidence type="ECO:0000256" key="8">
    <source>
        <dbReference type="ARBA" id="ARBA00023136"/>
    </source>
</evidence>
<dbReference type="EMBL" id="JAMQJZ010000006">
    <property type="protein sequence ID" value="MDC3420619.1"/>
    <property type="molecule type" value="Genomic_DNA"/>
</dbReference>
<feature type="transmembrane region" description="Helical" evidence="10">
    <location>
        <begin position="159"/>
        <end position="179"/>
    </location>
</feature>
<evidence type="ECO:0000256" key="7">
    <source>
        <dbReference type="ARBA" id="ARBA00023133"/>
    </source>
</evidence>
<keyword evidence="3 10" id="KW-1003">Cell membrane</keyword>
<accession>A0A9X3WNT2</accession>
<comment type="function">
    <text evidence="10">Converts heme B (protoheme IX) to heme O by substitution of the vinyl group on carbon 2 of heme B porphyrin ring with a hydroxyethyl farnesyl side group.</text>
</comment>
<comment type="miscellaneous">
    <text evidence="10">Carbon 2 of the heme B porphyrin ring is defined according to the Fischer nomenclature.</text>
</comment>
<keyword evidence="4 10" id="KW-0808">Transferase</keyword>
<dbReference type="Pfam" id="PF01040">
    <property type="entry name" value="UbiA"/>
    <property type="match status" value="1"/>
</dbReference>
<keyword evidence="8 10" id="KW-0472">Membrane</keyword>
<evidence type="ECO:0000313" key="11">
    <source>
        <dbReference type="EMBL" id="MDC3420619.1"/>
    </source>
</evidence>
<comment type="subunit">
    <text evidence="10">Interacts with CtaA.</text>
</comment>
<feature type="transmembrane region" description="Helical" evidence="10">
    <location>
        <begin position="282"/>
        <end position="306"/>
    </location>
</feature>
<dbReference type="AlphaFoldDB" id="A0A9X3WNT2"/>
<dbReference type="InterPro" id="IPR006369">
    <property type="entry name" value="Protohaem_IX_farnesylTrfase"/>
</dbReference>
<feature type="transmembrane region" description="Helical" evidence="10">
    <location>
        <begin position="235"/>
        <end position="262"/>
    </location>
</feature>
<comment type="pathway">
    <text evidence="2 10">Porphyrin-containing compound metabolism; heme O biosynthesis; heme O from protoheme: step 1/1.</text>
</comment>
<dbReference type="RefSeq" id="WP_259872193.1">
    <property type="nucleotide sequence ID" value="NZ_JAMQJZ010000006.1"/>
</dbReference>
<dbReference type="PANTHER" id="PTHR43448">
    <property type="entry name" value="PROTOHEME IX FARNESYLTRANSFERASE, MITOCHONDRIAL"/>
    <property type="match status" value="1"/>
</dbReference>
<feature type="transmembrane region" description="Helical" evidence="10">
    <location>
        <begin position="185"/>
        <end position="206"/>
    </location>
</feature>
<comment type="caution">
    <text evidence="11">The sequence shown here is derived from an EMBL/GenBank/DDBJ whole genome shotgun (WGS) entry which is preliminary data.</text>
</comment>
<comment type="catalytic activity">
    <reaction evidence="9 10">
        <text>heme b + (2E,6E)-farnesyl diphosphate + H2O = Fe(II)-heme o + diphosphate</text>
        <dbReference type="Rhea" id="RHEA:28070"/>
        <dbReference type="ChEBI" id="CHEBI:15377"/>
        <dbReference type="ChEBI" id="CHEBI:33019"/>
        <dbReference type="ChEBI" id="CHEBI:60344"/>
        <dbReference type="ChEBI" id="CHEBI:60530"/>
        <dbReference type="ChEBI" id="CHEBI:175763"/>
        <dbReference type="EC" id="2.5.1.141"/>
    </reaction>
</comment>
<dbReference type="InterPro" id="IPR030470">
    <property type="entry name" value="UbiA_prenylTrfase_CS"/>
</dbReference>
<keyword evidence="6 10" id="KW-1133">Transmembrane helix</keyword>